<evidence type="ECO:0000313" key="2">
    <source>
        <dbReference type="Proteomes" id="UP000061587"/>
    </source>
</evidence>
<name>A0A0P0L9F1_PHOVU</name>
<accession>A0A0P0L9F1</accession>
<organism evidence="1 2">
    <name type="scientific">Phocaeicola vulgatus</name>
    <name type="common">Bacteroides vulgatus</name>
    <dbReference type="NCBI Taxonomy" id="821"/>
    <lineage>
        <taxon>Bacteria</taxon>
        <taxon>Pseudomonadati</taxon>
        <taxon>Bacteroidota</taxon>
        <taxon>Bacteroidia</taxon>
        <taxon>Bacteroidales</taxon>
        <taxon>Bacteroidaceae</taxon>
        <taxon>Phocaeicola</taxon>
    </lineage>
</organism>
<dbReference type="NCBIfam" id="NF045581">
    <property type="entry name" value="PG0541_fam"/>
    <property type="match status" value="1"/>
</dbReference>
<dbReference type="AlphaFoldDB" id="A0A0P0L9F1"/>
<reference evidence="2" key="1">
    <citation type="submission" date="2015-10" db="EMBL/GenBank/DDBJ databases">
        <title>Extensive mobilome-driven genome diversification in gut-associated Bacteroides vulgatus mpk.</title>
        <authorList>
            <person name="Beier S."/>
            <person name="Lange A."/>
            <person name="Huson D.H."/>
            <person name="Frick J.-S."/>
            <person name="Autenrieth I.B."/>
        </authorList>
    </citation>
    <scope>NUCLEOTIDE SEQUENCE [LARGE SCALE GENOMIC DNA]</scope>
    <source>
        <strain evidence="2">mpk</strain>
    </source>
</reference>
<gene>
    <name evidence="1" type="ORF">BvMPK_3940</name>
</gene>
<dbReference type="EMBL" id="CP013020">
    <property type="protein sequence ID" value="ALK86492.1"/>
    <property type="molecule type" value="Genomic_DNA"/>
</dbReference>
<dbReference type="InterPro" id="IPR015867">
    <property type="entry name" value="N-reg_PII/ATP_PRibTrfase_C"/>
</dbReference>
<dbReference type="InterPro" id="IPR011322">
    <property type="entry name" value="N-reg_PII-like_a/b"/>
</dbReference>
<dbReference type="Gene3D" id="3.30.70.120">
    <property type="match status" value="1"/>
</dbReference>
<sequence>MTELKIKNGIMKSVFITFDQAFYERILALLDRQNCRGFSYWQQLQGRGSVKGEPHYGSHAWPSMCSAIMTVVDDTKVEPLLDALHKMDKETEQLGLRAFVWNIEKTI</sequence>
<reference evidence="1 2" key="2">
    <citation type="journal article" date="2016" name="Genome Biol. Evol.">
        <title>Extensive mobilome-driven genome diversification in mouse gut-associated Bacteroides vulgatus mpk.</title>
        <authorList>
            <person name="Lange A."/>
            <person name="Beier S."/>
            <person name="Steimle A."/>
            <person name="Autenrieth I.B."/>
            <person name="Huson D.H."/>
            <person name="Frick J.S."/>
        </authorList>
    </citation>
    <scope>NUCLEOTIDE SEQUENCE [LARGE SCALE GENOMIC DNA]</scope>
    <source>
        <strain evidence="2">mpk</strain>
    </source>
</reference>
<proteinExistence type="predicted"/>
<protein>
    <submittedName>
        <fullName evidence="1">Uncharacterized protein</fullName>
    </submittedName>
</protein>
<dbReference type="Proteomes" id="UP000061587">
    <property type="component" value="Chromosome"/>
</dbReference>
<dbReference type="PATRIC" id="fig|821.40.peg.4722"/>
<evidence type="ECO:0000313" key="1">
    <source>
        <dbReference type="EMBL" id="ALK86492.1"/>
    </source>
</evidence>
<dbReference type="SUPFAM" id="SSF54913">
    <property type="entry name" value="GlnB-like"/>
    <property type="match status" value="1"/>
</dbReference>